<name>A0ABD3PQG3_9STRA</name>
<dbReference type="InterPro" id="IPR005018">
    <property type="entry name" value="DOMON_domain"/>
</dbReference>
<organism evidence="4 5">
    <name type="scientific">Cyclotella cryptica</name>
    <dbReference type="NCBI Taxonomy" id="29204"/>
    <lineage>
        <taxon>Eukaryota</taxon>
        <taxon>Sar</taxon>
        <taxon>Stramenopiles</taxon>
        <taxon>Ochrophyta</taxon>
        <taxon>Bacillariophyta</taxon>
        <taxon>Coscinodiscophyceae</taxon>
        <taxon>Thalassiosirophycidae</taxon>
        <taxon>Stephanodiscales</taxon>
        <taxon>Stephanodiscaceae</taxon>
        <taxon>Cyclotella</taxon>
    </lineage>
</organism>
<reference evidence="4 5" key="1">
    <citation type="journal article" date="2020" name="G3 (Bethesda)">
        <title>Improved Reference Genome for Cyclotella cryptica CCMP332, a Model for Cell Wall Morphogenesis, Salinity Adaptation, and Lipid Production in Diatoms (Bacillariophyta).</title>
        <authorList>
            <person name="Roberts W.R."/>
            <person name="Downey K.M."/>
            <person name="Ruck E.C."/>
            <person name="Traller J.C."/>
            <person name="Alverson A.J."/>
        </authorList>
    </citation>
    <scope>NUCLEOTIDE SEQUENCE [LARGE SCALE GENOMIC DNA]</scope>
    <source>
        <strain evidence="4 5">CCMP332</strain>
    </source>
</reference>
<evidence type="ECO:0000259" key="3">
    <source>
        <dbReference type="PROSITE" id="PS50836"/>
    </source>
</evidence>
<feature type="compositionally biased region" description="Low complexity" evidence="1">
    <location>
        <begin position="424"/>
        <end position="436"/>
    </location>
</feature>
<feature type="region of interest" description="Disordered" evidence="1">
    <location>
        <begin position="291"/>
        <end position="355"/>
    </location>
</feature>
<keyword evidence="5" id="KW-1185">Reference proteome</keyword>
<feature type="compositionally biased region" description="Basic and acidic residues" evidence="1">
    <location>
        <begin position="148"/>
        <end position="157"/>
    </location>
</feature>
<feature type="signal peptide" evidence="2">
    <location>
        <begin position="1"/>
        <end position="18"/>
    </location>
</feature>
<dbReference type="PROSITE" id="PS50836">
    <property type="entry name" value="DOMON"/>
    <property type="match status" value="1"/>
</dbReference>
<feature type="compositionally biased region" description="Basic and acidic residues" evidence="1">
    <location>
        <begin position="122"/>
        <end position="134"/>
    </location>
</feature>
<feature type="region of interest" description="Disordered" evidence="1">
    <location>
        <begin position="170"/>
        <end position="205"/>
    </location>
</feature>
<sequence length="655" mass="69957">MKIILLFNIAAACSASMAEDFVRNGNIAGNISASVESTSKQKETRTKKHSIGKRVLRGTAQSEWIGKRELKDHKKDKNDEKSFQIPSQGLNYFVPSYPDEQNNSKFDSKSSKPDNVGYTRPRPYEAEPSRENLNDSKPAYYNKPSYTKPKDEGEKANAEKVNAGFVEEVNGWLPTPEPTLKPTLEPTSESSEQPTLAPTATPTVTPTLAPSYIPTSSSGKSSFVVLTGSPTFDETGVPTLADYVNESSTSLTGSPTFDETDVPTLANDNVDESSTSLTGAPTFDETVSPTIADKNVDESSTSSTVYTITTQSWDAGSRPDAWGASEPSRSRSPSSPEPTQYVSTPAPTLVGASSLPTVSSDAKTIISSPSSTPLTHAPTAKFQDATYSPTSLLTNNPTYGGDVSTYPTINLDVTNTSSTQAGVESTSTSGAESSETPTYYPTKWTYIPTSNGTYSPTTGVSSTGASSTSATSNGVVSTGATSSGKTSTGATISVSDCIGDFCERELSSDYLMQYKLNVPEGTSVEECYLCSITIKLTYDGDAWLGFAFSTDGQMVGSEAVIGNPMWGTEPGKYNLGGKYDGAIQPMEESKQTLIDASIESLDGQTILTFTKMLYESDEIEIYPGDNIFLWAHGPDTYTSYHGDYKGSFNLNLVQG</sequence>
<gene>
    <name evidence="4" type="ORF">HJC23_002745</name>
</gene>
<proteinExistence type="predicted"/>
<dbReference type="Proteomes" id="UP001516023">
    <property type="component" value="Unassembled WGS sequence"/>
</dbReference>
<feature type="compositionally biased region" description="Low complexity" evidence="1">
    <location>
        <begin position="299"/>
        <end position="312"/>
    </location>
</feature>
<evidence type="ECO:0000256" key="2">
    <source>
        <dbReference type="SAM" id="SignalP"/>
    </source>
</evidence>
<evidence type="ECO:0000313" key="4">
    <source>
        <dbReference type="EMBL" id="KAL3790359.1"/>
    </source>
</evidence>
<evidence type="ECO:0000313" key="5">
    <source>
        <dbReference type="Proteomes" id="UP001516023"/>
    </source>
</evidence>
<protein>
    <recommendedName>
        <fullName evidence="3">DOMON domain-containing protein</fullName>
    </recommendedName>
</protein>
<feature type="chain" id="PRO_5044848211" description="DOMON domain-containing protein" evidence="2">
    <location>
        <begin position="19"/>
        <end position="655"/>
    </location>
</feature>
<feature type="region of interest" description="Disordered" evidence="1">
    <location>
        <begin position="456"/>
        <end position="490"/>
    </location>
</feature>
<evidence type="ECO:0000256" key="1">
    <source>
        <dbReference type="SAM" id="MobiDB-lite"/>
    </source>
</evidence>
<feature type="region of interest" description="Disordered" evidence="1">
    <location>
        <begin position="72"/>
        <end position="157"/>
    </location>
</feature>
<dbReference type="AlphaFoldDB" id="A0ABD3PQG3"/>
<feature type="domain" description="DOMON" evidence="3">
    <location>
        <begin position="508"/>
        <end position="633"/>
    </location>
</feature>
<dbReference type="InterPro" id="IPR045266">
    <property type="entry name" value="DOH_DOMON"/>
</dbReference>
<dbReference type="CDD" id="cd09631">
    <property type="entry name" value="DOMON_DOH"/>
    <property type="match status" value="1"/>
</dbReference>
<feature type="region of interest" description="Disordered" evidence="1">
    <location>
        <begin position="417"/>
        <end position="437"/>
    </location>
</feature>
<dbReference type="SMART" id="SM00664">
    <property type="entry name" value="DoH"/>
    <property type="match status" value="1"/>
</dbReference>
<keyword evidence="2" id="KW-0732">Signal</keyword>
<feature type="compositionally biased region" description="Low complexity" evidence="1">
    <location>
        <begin position="325"/>
        <end position="338"/>
    </location>
</feature>
<comment type="caution">
    <text evidence="4">The sequence shown here is derived from an EMBL/GenBank/DDBJ whole genome shotgun (WGS) entry which is preliminary data.</text>
</comment>
<feature type="compositionally biased region" description="Basic and acidic residues" evidence="1">
    <location>
        <begin position="72"/>
        <end position="82"/>
    </location>
</feature>
<dbReference type="EMBL" id="JABMIG020000129">
    <property type="protein sequence ID" value="KAL3790359.1"/>
    <property type="molecule type" value="Genomic_DNA"/>
</dbReference>
<feature type="compositionally biased region" description="Low complexity" evidence="1">
    <location>
        <begin position="457"/>
        <end position="490"/>
    </location>
</feature>
<feature type="compositionally biased region" description="Low complexity" evidence="1">
    <location>
        <begin position="178"/>
        <end position="205"/>
    </location>
</feature>
<accession>A0ABD3PQG3</accession>